<name>A0A1C3W725_9BRAD</name>
<organism evidence="1 2">
    <name type="scientific">Bradyrhizobium yuanmingense</name>
    <dbReference type="NCBI Taxonomy" id="108015"/>
    <lineage>
        <taxon>Bacteria</taxon>
        <taxon>Pseudomonadati</taxon>
        <taxon>Pseudomonadota</taxon>
        <taxon>Alphaproteobacteria</taxon>
        <taxon>Hyphomicrobiales</taxon>
        <taxon>Nitrobacteraceae</taxon>
        <taxon>Bradyrhizobium</taxon>
    </lineage>
</organism>
<dbReference type="Proteomes" id="UP000183174">
    <property type="component" value="Unassembled WGS sequence"/>
</dbReference>
<accession>A0A1C3W725</accession>
<gene>
    <name evidence="1" type="ORF">GA0061099_1005405</name>
</gene>
<dbReference type="RefSeq" id="WP_074447981.1">
    <property type="nucleotide sequence ID" value="NZ_FMAE01000005.1"/>
</dbReference>
<reference evidence="1 2" key="1">
    <citation type="submission" date="2016-08" db="EMBL/GenBank/DDBJ databases">
        <authorList>
            <person name="Seilhamer J.J."/>
        </authorList>
    </citation>
    <scope>NUCLEOTIDE SEQUENCE [LARGE SCALE GENOMIC DNA]</scope>
    <source>
        <strain evidence="1 2">CCBAU 10071</strain>
    </source>
</reference>
<dbReference type="EMBL" id="FMAE01000005">
    <property type="protein sequence ID" value="SCB35987.1"/>
    <property type="molecule type" value="Genomic_DNA"/>
</dbReference>
<evidence type="ECO:0000313" key="2">
    <source>
        <dbReference type="Proteomes" id="UP000183174"/>
    </source>
</evidence>
<evidence type="ECO:0000313" key="1">
    <source>
        <dbReference type="EMBL" id="SCB35987.1"/>
    </source>
</evidence>
<proteinExistence type="predicted"/>
<protein>
    <recommendedName>
        <fullName evidence="3">Phosphoribosyltransferase</fullName>
    </recommendedName>
</protein>
<dbReference type="AlphaFoldDB" id="A0A1C3W725"/>
<sequence>MSAVRFQKIEDHNRPDHHYLTAEDSCIFLYEYTRGMGFAHSETNSLILNLKKKKNSGGYHWKADAIAKCAAAIGPALNPLWLAEAVLVPVPPSKAKTDEFYDDRMTRVCKAIVSTVPIDVREIVYQIQSTDAVHDGNRLSPAELRNNYKIDENLCSPGDPKYIGIVDDMLTAGAHFRAMKDILKARFPTSIITGIFIARRVFPNSGAVSLDDLLA</sequence>
<evidence type="ECO:0008006" key="3">
    <source>
        <dbReference type="Google" id="ProtNLM"/>
    </source>
</evidence>